<keyword evidence="2" id="KW-1185">Reference proteome</keyword>
<reference evidence="1 2" key="1">
    <citation type="journal article" date="2024" name="BMC Genomics">
        <title>De novo assembly and annotation of Popillia japonica's genome with initial clues to its potential as an invasive pest.</title>
        <authorList>
            <person name="Cucini C."/>
            <person name="Boschi S."/>
            <person name="Funari R."/>
            <person name="Cardaioli E."/>
            <person name="Iannotti N."/>
            <person name="Marturano G."/>
            <person name="Paoli F."/>
            <person name="Bruttini M."/>
            <person name="Carapelli A."/>
            <person name="Frati F."/>
            <person name="Nardi F."/>
        </authorList>
    </citation>
    <scope>NUCLEOTIDE SEQUENCE [LARGE SCALE GENOMIC DNA]</scope>
    <source>
        <strain evidence="1">DMR45628</strain>
    </source>
</reference>
<organism evidence="1 2">
    <name type="scientific">Popillia japonica</name>
    <name type="common">Japanese beetle</name>
    <dbReference type="NCBI Taxonomy" id="7064"/>
    <lineage>
        <taxon>Eukaryota</taxon>
        <taxon>Metazoa</taxon>
        <taxon>Ecdysozoa</taxon>
        <taxon>Arthropoda</taxon>
        <taxon>Hexapoda</taxon>
        <taxon>Insecta</taxon>
        <taxon>Pterygota</taxon>
        <taxon>Neoptera</taxon>
        <taxon>Endopterygota</taxon>
        <taxon>Coleoptera</taxon>
        <taxon>Polyphaga</taxon>
        <taxon>Scarabaeiformia</taxon>
        <taxon>Scarabaeidae</taxon>
        <taxon>Rutelinae</taxon>
        <taxon>Popillia</taxon>
    </lineage>
</organism>
<evidence type="ECO:0000313" key="1">
    <source>
        <dbReference type="EMBL" id="KAK9737768.1"/>
    </source>
</evidence>
<sequence>MQELRQLYNQNYTDEQIIEYIFQDKRLQHYEYLYRTRDKSRETKPSANYSVDKNIHPKPFDLYKRPEKKPYERLILNMDKYTRLKTELLRSYSKLSSDFDVFSHKPGQPPSYPPPYYIDFWNVTCKIHYPPTD</sequence>
<comment type="caution">
    <text evidence="1">The sequence shown here is derived from an EMBL/GenBank/DDBJ whole genome shotgun (WGS) entry which is preliminary data.</text>
</comment>
<dbReference type="EMBL" id="JASPKY010000095">
    <property type="protein sequence ID" value="KAK9737768.1"/>
    <property type="molecule type" value="Genomic_DNA"/>
</dbReference>
<dbReference type="Proteomes" id="UP001458880">
    <property type="component" value="Unassembled WGS sequence"/>
</dbReference>
<name>A0AAW1LV54_POPJA</name>
<accession>A0AAW1LV54</accession>
<evidence type="ECO:0000313" key="2">
    <source>
        <dbReference type="Proteomes" id="UP001458880"/>
    </source>
</evidence>
<proteinExistence type="predicted"/>
<gene>
    <name evidence="1" type="ORF">QE152_g10411</name>
</gene>
<dbReference type="AlphaFoldDB" id="A0AAW1LV54"/>
<protein>
    <submittedName>
        <fullName evidence="1">Uncharacterized protein</fullName>
    </submittedName>
</protein>